<accession>A0A1C4WEB0</accession>
<protein>
    <submittedName>
        <fullName evidence="1">Uncharacterized protein</fullName>
    </submittedName>
</protein>
<reference evidence="2" key="1">
    <citation type="submission" date="2016-06" db="EMBL/GenBank/DDBJ databases">
        <authorList>
            <person name="Varghese N."/>
            <person name="Submissions Spin"/>
        </authorList>
    </citation>
    <scope>NUCLEOTIDE SEQUENCE [LARGE SCALE GENOMIC DNA]</scope>
    <source>
        <strain evidence="2">DSM 45246</strain>
    </source>
</reference>
<keyword evidence="2" id="KW-1185">Reference proteome</keyword>
<dbReference type="Proteomes" id="UP000199629">
    <property type="component" value="Unassembled WGS sequence"/>
</dbReference>
<dbReference type="AlphaFoldDB" id="A0A1C4WEB0"/>
<gene>
    <name evidence="1" type="ORF">GA0070214_103491</name>
</gene>
<evidence type="ECO:0000313" key="2">
    <source>
        <dbReference type="Proteomes" id="UP000199629"/>
    </source>
</evidence>
<sequence>MISRIARVSENLHPVRRVTVGDLSADIDEELAPIIEVIWRLGLTTWTCCQNAGESNADWPKQLPHMAPVIAAQVGWAYIDFPIDDGLAFLTALAQAGPRDAFYLRMTHWAAPDSWDVSARPMDRATFDQQRESQFELRLLLVRFPSYDRAEILRRLAAYEAGRLTSPGPIDRSSMAVGPLDVMRKLQESHRPIQRPANPNRHGR</sequence>
<evidence type="ECO:0000313" key="1">
    <source>
        <dbReference type="EMBL" id="SCE94566.1"/>
    </source>
</evidence>
<proteinExistence type="predicted"/>
<organism evidence="1 2">
    <name type="scientific">Micromonospora chaiyaphumensis</name>
    <dbReference type="NCBI Taxonomy" id="307119"/>
    <lineage>
        <taxon>Bacteria</taxon>
        <taxon>Bacillati</taxon>
        <taxon>Actinomycetota</taxon>
        <taxon>Actinomycetes</taxon>
        <taxon>Micromonosporales</taxon>
        <taxon>Micromonosporaceae</taxon>
        <taxon>Micromonospora</taxon>
    </lineage>
</organism>
<dbReference type="EMBL" id="FMCS01000003">
    <property type="protein sequence ID" value="SCE94566.1"/>
    <property type="molecule type" value="Genomic_DNA"/>
</dbReference>
<name>A0A1C4WEB0_9ACTN</name>